<dbReference type="PANTHER" id="PTHR35004:SF6">
    <property type="entry name" value="TRANSPOSASE"/>
    <property type="match status" value="1"/>
</dbReference>
<feature type="region of interest" description="Disordered" evidence="5">
    <location>
        <begin position="1"/>
        <end position="22"/>
    </location>
</feature>
<sequence length="424" mass="49209">MDNQKTFPHEQGHGSEEQMLSQDQWSEVRAMAKAGKRIKQISRDLGVSRNTIRKVLRTQQRSGYQRTRNKPGILDEYFPFLQGRAPEVFYNATTLFQELKARGYKGGYTTVREAVKPLREAFVSAEAASIRFETPPGHQAQMDWGSSWVIIAGQRVRIRIFVMVLCYSRAIYVEFTLDEKLPTLVGCHERAFRWFNGLTEEILYDNPKTIVLDRGTEKARLNSQFEDFCRYYGYKPRLCRPYRARTKGKVESGVKYVKRSFLPGKTFVSLDDINDQVKQWIHMVADQRIHGTVHERPAERFLREKLSPLKNHPAYVVQDCQIRKVASDCLISYEASRYSVPWKYVRQIVDIQEECGLIRIYHRNQLIAQHQRAPRKYQTVIDKEHYLGLFKRPESIIITQAPTADVQVRSLDVYEAIAGGGLHG</sequence>
<feature type="domain" description="Integrase catalytic" evidence="7">
    <location>
        <begin position="131"/>
        <end position="305"/>
    </location>
</feature>
<dbReference type="EMBL" id="UPPP01000114">
    <property type="protein sequence ID" value="VBB09235.1"/>
    <property type="molecule type" value="Genomic_DNA"/>
</dbReference>
<dbReference type="Pfam" id="PF22483">
    <property type="entry name" value="Mu-transpos_C_2"/>
    <property type="match status" value="1"/>
</dbReference>
<proteinExistence type="inferred from homology"/>
<dbReference type="GO" id="GO:0000150">
    <property type="term" value="F:DNA strand exchange activity"/>
    <property type="evidence" value="ECO:0007669"/>
    <property type="project" value="InterPro"/>
</dbReference>
<feature type="domain" description="HTH IS21-type" evidence="6">
    <location>
        <begin position="23"/>
        <end position="85"/>
    </location>
</feature>
<evidence type="ECO:0000256" key="2">
    <source>
        <dbReference type="ARBA" id="ARBA00022578"/>
    </source>
</evidence>
<accession>A0A498RE16</accession>
<evidence type="ECO:0000256" key="4">
    <source>
        <dbReference type="ARBA" id="ARBA00023172"/>
    </source>
</evidence>
<dbReference type="InterPro" id="IPR001584">
    <property type="entry name" value="Integrase_cat-core"/>
</dbReference>
<dbReference type="PANTHER" id="PTHR35004">
    <property type="entry name" value="TRANSPOSASE RV3428C-RELATED"/>
    <property type="match status" value="1"/>
</dbReference>
<dbReference type="SUPFAM" id="SSF53098">
    <property type="entry name" value="Ribonuclease H-like"/>
    <property type="match status" value="1"/>
</dbReference>
<dbReference type="Gene3D" id="1.10.10.60">
    <property type="entry name" value="Homeodomain-like"/>
    <property type="match status" value="1"/>
</dbReference>
<evidence type="ECO:0000256" key="5">
    <source>
        <dbReference type="SAM" id="MobiDB-lite"/>
    </source>
</evidence>
<dbReference type="CDD" id="cd00569">
    <property type="entry name" value="HTH_Hin_like"/>
    <property type="match status" value="1"/>
</dbReference>
<dbReference type="SUPFAM" id="SSF46689">
    <property type="entry name" value="Homeodomain-like"/>
    <property type="match status" value="1"/>
</dbReference>
<dbReference type="GO" id="GO:0015074">
    <property type="term" value="P:DNA integration"/>
    <property type="evidence" value="ECO:0007669"/>
    <property type="project" value="InterPro"/>
</dbReference>
<dbReference type="Pfam" id="PF02796">
    <property type="entry name" value="HTH_7"/>
    <property type="match status" value="1"/>
</dbReference>
<dbReference type="InterPro" id="IPR017894">
    <property type="entry name" value="HTH_IS21_transposase_type"/>
</dbReference>
<dbReference type="InterPro" id="IPR036397">
    <property type="entry name" value="RNaseH_sf"/>
</dbReference>
<keyword evidence="9" id="KW-1185">Reference proteome</keyword>
<dbReference type="PROSITE" id="PS50994">
    <property type="entry name" value="INTEGRASE"/>
    <property type="match status" value="1"/>
</dbReference>
<comment type="similarity">
    <text evidence="1">Belongs to the transposase IS21/IS408/IS1162 family.</text>
</comment>
<dbReference type="GO" id="GO:0003677">
    <property type="term" value="F:DNA binding"/>
    <property type="evidence" value="ECO:0007669"/>
    <property type="project" value="UniProtKB-KW"/>
</dbReference>
<keyword evidence="2" id="KW-0815">Transposition</keyword>
<dbReference type="NCBIfam" id="NF033546">
    <property type="entry name" value="transpos_IS21"/>
    <property type="match status" value="1"/>
</dbReference>
<evidence type="ECO:0000256" key="3">
    <source>
        <dbReference type="ARBA" id="ARBA00023125"/>
    </source>
</evidence>
<protein>
    <submittedName>
        <fullName evidence="8">Integrase catalytic core</fullName>
    </submittedName>
</protein>
<gene>
    <name evidence="8" type="ORF">LUCI_4525</name>
</gene>
<reference evidence="8 9" key="1">
    <citation type="submission" date="2018-06" db="EMBL/GenBank/DDBJ databases">
        <authorList>
            <person name="Strepis N."/>
        </authorList>
    </citation>
    <scope>NUCLEOTIDE SEQUENCE [LARGE SCALE GENOMIC DNA]</scope>
    <source>
        <strain evidence="8">LUCI</strain>
    </source>
</reference>
<dbReference type="AlphaFoldDB" id="A0A498RE16"/>
<name>A0A498RE16_9FIRM</name>
<evidence type="ECO:0000259" key="6">
    <source>
        <dbReference type="PROSITE" id="PS50531"/>
    </source>
</evidence>
<dbReference type="PROSITE" id="PS50531">
    <property type="entry name" value="HTH_IS21"/>
    <property type="match status" value="1"/>
</dbReference>
<organism evidence="8 9">
    <name type="scientific">Lucifera butyrica</name>
    <dbReference type="NCBI Taxonomy" id="1351585"/>
    <lineage>
        <taxon>Bacteria</taxon>
        <taxon>Bacillati</taxon>
        <taxon>Bacillota</taxon>
        <taxon>Negativicutes</taxon>
        <taxon>Veillonellales</taxon>
        <taxon>Veillonellaceae</taxon>
        <taxon>Lucifera</taxon>
    </lineage>
</organism>
<dbReference type="InterPro" id="IPR009057">
    <property type="entry name" value="Homeodomain-like_sf"/>
</dbReference>
<dbReference type="InterPro" id="IPR054353">
    <property type="entry name" value="IstA-like_C"/>
</dbReference>
<evidence type="ECO:0000313" key="9">
    <source>
        <dbReference type="Proteomes" id="UP000277811"/>
    </source>
</evidence>
<dbReference type="InterPro" id="IPR006120">
    <property type="entry name" value="Resolvase_HTH_dom"/>
</dbReference>
<evidence type="ECO:0000256" key="1">
    <source>
        <dbReference type="ARBA" id="ARBA00009277"/>
    </source>
</evidence>
<dbReference type="InterPro" id="IPR012337">
    <property type="entry name" value="RNaseH-like_sf"/>
</dbReference>
<dbReference type="OrthoDB" id="3193769at2"/>
<evidence type="ECO:0000313" key="8">
    <source>
        <dbReference type="EMBL" id="VBB09235.1"/>
    </source>
</evidence>
<keyword evidence="3" id="KW-0238">DNA-binding</keyword>
<dbReference type="Pfam" id="PF00665">
    <property type="entry name" value="rve"/>
    <property type="match status" value="1"/>
</dbReference>
<dbReference type="Proteomes" id="UP000277811">
    <property type="component" value="Unassembled WGS sequence"/>
</dbReference>
<dbReference type="Gene3D" id="3.30.420.10">
    <property type="entry name" value="Ribonuclease H-like superfamily/Ribonuclease H"/>
    <property type="match status" value="1"/>
</dbReference>
<evidence type="ECO:0000259" key="7">
    <source>
        <dbReference type="PROSITE" id="PS50994"/>
    </source>
</evidence>
<dbReference type="GO" id="GO:0032196">
    <property type="term" value="P:transposition"/>
    <property type="evidence" value="ECO:0007669"/>
    <property type="project" value="UniProtKB-KW"/>
</dbReference>
<feature type="compositionally biased region" description="Basic and acidic residues" evidence="5">
    <location>
        <begin position="7"/>
        <end position="16"/>
    </location>
</feature>
<keyword evidence="4" id="KW-0233">DNA recombination</keyword>
<dbReference type="RefSeq" id="WP_122630045.1">
    <property type="nucleotide sequence ID" value="NZ_UPPP01000114.1"/>
</dbReference>